<feature type="non-terminal residue" evidence="6">
    <location>
        <position position="150"/>
    </location>
</feature>
<comment type="similarity">
    <text evidence="1">Belongs to the acyl coenzyme A hydrolase family.</text>
</comment>
<evidence type="ECO:0000259" key="5">
    <source>
        <dbReference type="PROSITE" id="PS51770"/>
    </source>
</evidence>
<reference evidence="6" key="1">
    <citation type="journal article" date="2020" name="mSystems">
        <title>Genome- and Community-Level Interaction Insights into Carbon Utilization and Element Cycling Functions of Hydrothermarchaeota in Hydrothermal Sediment.</title>
        <authorList>
            <person name="Zhou Z."/>
            <person name="Liu Y."/>
            <person name="Xu W."/>
            <person name="Pan J."/>
            <person name="Luo Z.H."/>
            <person name="Li M."/>
        </authorList>
    </citation>
    <scope>NUCLEOTIDE SEQUENCE [LARGE SCALE GENOMIC DNA]</scope>
    <source>
        <strain evidence="6">HyVt-219</strain>
    </source>
</reference>
<proteinExistence type="inferred from homology"/>
<dbReference type="SUPFAM" id="SSF54637">
    <property type="entry name" value="Thioesterase/thiol ester dehydrase-isomerase"/>
    <property type="match status" value="1"/>
</dbReference>
<feature type="domain" description="HotDog ACOT-type" evidence="5">
    <location>
        <begin position="8"/>
        <end position="120"/>
    </location>
</feature>
<dbReference type="AlphaFoldDB" id="A0A7V0N1K8"/>
<protein>
    <submittedName>
        <fullName evidence="6">Acyl-CoA thioesterase</fullName>
    </submittedName>
</protein>
<dbReference type="Gene3D" id="3.10.129.10">
    <property type="entry name" value="Hotdog Thioesterase"/>
    <property type="match status" value="1"/>
</dbReference>
<evidence type="ECO:0000256" key="4">
    <source>
        <dbReference type="SAM" id="MobiDB-lite"/>
    </source>
</evidence>
<dbReference type="PROSITE" id="PS51770">
    <property type="entry name" value="HOTDOG_ACOT"/>
    <property type="match status" value="1"/>
</dbReference>
<dbReference type="PANTHER" id="PTHR11049">
    <property type="entry name" value="ACYL COENZYME A THIOESTER HYDROLASE"/>
    <property type="match status" value="1"/>
</dbReference>
<dbReference type="Proteomes" id="UP000885660">
    <property type="component" value="Unassembled WGS sequence"/>
</dbReference>
<name>A0A7V0N1K8_UNCAE</name>
<dbReference type="GO" id="GO:0005829">
    <property type="term" value="C:cytosol"/>
    <property type="evidence" value="ECO:0007669"/>
    <property type="project" value="TreeGrafter"/>
</dbReference>
<evidence type="ECO:0000313" key="6">
    <source>
        <dbReference type="EMBL" id="HDN85148.1"/>
    </source>
</evidence>
<dbReference type="InterPro" id="IPR006683">
    <property type="entry name" value="Thioestr_dom"/>
</dbReference>
<evidence type="ECO:0000256" key="2">
    <source>
        <dbReference type="ARBA" id="ARBA00022801"/>
    </source>
</evidence>
<feature type="compositionally biased region" description="Basic and acidic residues" evidence="4">
    <location>
        <begin position="134"/>
        <end position="150"/>
    </location>
</feature>
<feature type="region of interest" description="Disordered" evidence="4">
    <location>
        <begin position="125"/>
        <end position="150"/>
    </location>
</feature>
<keyword evidence="2 3" id="KW-0378">Hydrolase</keyword>
<dbReference type="InterPro" id="IPR040170">
    <property type="entry name" value="Cytosol_ACT"/>
</dbReference>
<accession>A0A7V0N1K8</accession>
<comment type="caution">
    <text evidence="6">The sequence shown here is derived from an EMBL/GenBank/DDBJ whole genome shotgun (WGS) entry which is preliminary data.</text>
</comment>
<dbReference type="CDD" id="cd03442">
    <property type="entry name" value="BFIT_BACH"/>
    <property type="match status" value="1"/>
</dbReference>
<evidence type="ECO:0000256" key="1">
    <source>
        <dbReference type="ARBA" id="ARBA00010458"/>
    </source>
</evidence>
<dbReference type="EMBL" id="DRBC01000324">
    <property type="protein sequence ID" value="HDN85148.1"/>
    <property type="molecule type" value="Genomic_DNA"/>
</dbReference>
<dbReference type="Pfam" id="PF03061">
    <property type="entry name" value="4HBT"/>
    <property type="match status" value="1"/>
</dbReference>
<evidence type="ECO:0000256" key="3">
    <source>
        <dbReference type="PROSITE-ProRule" id="PRU01106"/>
    </source>
</evidence>
<dbReference type="GO" id="GO:0006637">
    <property type="term" value="P:acyl-CoA metabolic process"/>
    <property type="evidence" value="ECO:0007669"/>
    <property type="project" value="TreeGrafter"/>
</dbReference>
<dbReference type="GO" id="GO:0052816">
    <property type="term" value="F:long-chain fatty acyl-CoA hydrolase activity"/>
    <property type="evidence" value="ECO:0007669"/>
    <property type="project" value="TreeGrafter"/>
</dbReference>
<dbReference type="InterPro" id="IPR033120">
    <property type="entry name" value="HOTDOG_ACOT"/>
</dbReference>
<sequence>MRPQKPMGESTAILSQVMMPKDASHYGNIHGGAIMKLIDEVAFVAASRHSRRNVVTASIDSLSFKNPVHIGDVVILKAQITYVGTTSMEIEVNVTTERLKTGEILPVATAYLTMVALDEKGHPVEVPQLVPQTEEERRKYEEGKLRREER</sequence>
<dbReference type="InterPro" id="IPR029069">
    <property type="entry name" value="HotDog_dom_sf"/>
</dbReference>
<gene>
    <name evidence="6" type="ORF">ENG47_05290</name>
</gene>
<dbReference type="PANTHER" id="PTHR11049:SF16">
    <property type="entry name" value="PROTEIN VDLD"/>
    <property type="match status" value="1"/>
</dbReference>
<organism evidence="6">
    <name type="scientific">Aerophobetes bacterium</name>
    <dbReference type="NCBI Taxonomy" id="2030807"/>
    <lineage>
        <taxon>Bacteria</taxon>
        <taxon>Candidatus Aerophobota</taxon>
    </lineage>
</organism>